<dbReference type="EMBL" id="JAZBJZ010000073">
    <property type="protein sequence ID" value="MEE3718348.1"/>
    <property type="molecule type" value="Genomic_DNA"/>
</dbReference>
<dbReference type="SUPFAM" id="SSF69635">
    <property type="entry name" value="Type III secretory system chaperone-like"/>
    <property type="match status" value="1"/>
</dbReference>
<name>A0AAW9Q613_9CYAN</name>
<evidence type="ECO:0000313" key="1">
    <source>
        <dbReference type="EMBL" id="MEE3718348.1"/>
    </source>
</evidence>
<organism evidence="1 2">
    <name type="scientific">Tumidithrix elongata BACA0141</name>
    <dbReference type="NCBI Taxonomy" id="2716417"/>
    <lineage>
        <taxon>Bacteria</taxon>
        <taxon>Bacillati</taxon>
        <taxon>Cyanobacteriota</taxon>
        <taxon>Cyanophyceae</taxon>
        <taxon>Pseudanabaenales</taxon>
        <taxon>Pseudanabaenaceae</taxon>
        <taxon>Tumidithrix</taxon>
        <taxon>Tumidithrix elongata</taxon>
    </lineage>
</organism>
<reference evidence="1" key="1">
    <citation type="submission" date="2024-01" db="EMBL/GenBank/DDBJ databases">
        <title>Bank of Algae and Cyanobacteria of the Azores (BACA) strain genomes.</title>
        <authorList>
            <person name="Luz R."/>
            <person name="Cordeiro R."/>
            <person name="Fonseca A."/>
            <person name="Goncalves V."/>
        </authorList>
    </citation>
    <scope>NUCLEOTIDE SEQUENCE</scope>
    <source>
        <strain evidence="1">BACA0141</strain>
    </source>
</reference>
<keyword evidence="2" id="KW-1185">Reference proteome</keyword>
<dbReference type="Pfam" id="PF10722">
    <property type="entry name" value="YbjN"/>
    <property type="match status" value="1"/>
</dbReference>
<dbReference type="CDD" id="cd17036">
    <property type="entry name" value="T3SC_YbjN-like_1"/>
    <property type="match status" value="1"/>
</dbReference>
<protein>
    <submittedName>
        <fullName evidence="1">YbjN domain-containing protein</fullName>
    </submittedName>
</protein>
<dbReference type="Proteomes" id="UP001333818">
    <property type="component" value="Unassembled WGS sequence"/>
</dbReference>
<dbReference type="AlphaFoldDB" id="A0AAW9Q613"/>
<gene>
    <name evidence="1" type="ORF">V2H45_16530</name>
</gene>
<sequence length="155" mass="17012">MTISTETPIVNAASESPELNTHTFNLTDTIQTVIASMDAEQSAVVNQTDDTWKFRYGTVEVVVNITGTAPTDTFTVLSTVLTYPVKDEAKMLRLLLEKNVTETFEARFAIQNDQVIVVSSRSVEDLSPAEISRIITIVAAIADSNDELLIEQFGI</sequence>
<proteinExistence type="predicted"/>
<evidence type="ECO:0000313" key="2">
    <source>
        <dbReference type="Proteomes" id="UP001333818"/>
    </source>
</evidence>
<dbReference type="InterPro" id="IPR019660">
    <property type="entry name" value="Put_sensory_transdc_reg_YbjN"/>
</dbReference>
<dbReference type="RefSeq" id="WP_330484781.1">
    <property type="nucleotide sequence ID" value="NZ_JAZBJZ010000073.1"/>
</dbReference>
<dbReference type="Gene3D" id="3.30.1460.10">
    <property type="match status" value="1"/>
</dbReference>
<accession>A0AAW9Q613</accession>
<comment type="caution">
    <text evidence="1">The sequence shown here is derived from an EMBL/GenBank/DDBJ whole genome shotgun (WGS) entry which is preliminary data.</text>
</comment>